<dbReference type="PANTHER" id="PTHR40074">
    <property type="entry name" value="O-ACETYLTRANSFERASE WECH"/>
    <property type="match status" value="1"/>
</dbReference>
<feature type="transmembrane region" description="Helical" evidence="7">
    <location>
        <begin position="312"/>
        <end position="332"/>
    </location>
</feature>
<feature type="transmembrane region" description="Helical" evidence="7">
    <location>
        <begin position="251"/>
        <end position="268"/>
    </location>
</feature>
<feature type="transmembrane region" description="Helical" evidence="7">
    <location>
        <begin position="161"/>
        <end position="180"/>
    </location>
</feature>
<proteinExistence type="inferred from homology"/>
<feature type="transmembrane region" description="Helical" evidence="7">
    <location>
        <begin position="51"/>
        <end position="68"/>
    </location>
</feature>
<evidence type="ECO:0000259" key="8">
    <source>
        <dbReference type="Pfam" id="PF01757"/>
    </source>
</evidence>
<keyword evidence="6 7" id="KW-0472">Membrane</keyword>
<keyword evidence="10" id="KW-1185">Reference proteome</keyword>
<evidence type="ECO:0000256" key="3">
    <source>
        <dbReference type="ARBA" id="ARBA00022475"/>
    </source>
</evidence>
<gene>
    <name evidence="9" type="ORF">LDJ79_04765</name>
</gene>
<keyword evidence="9" id="KW-0012">Acyltransferase</keyword>
<feature type="transmembrane region" description="Helical" evidence="7">
    <location>
        <begin position="209"/>
        <end position="231"/>
    </location>
</feature>
<comment type="similarity">
    <text evidence="2">Belongs to the acyltransferase 3 family.</text>
</comment>
<feature type="transmembrane region" description="Helical" evidence="7">
    <location>
        <begin position="88"/>
        <end position="107"/>
    </location>
</feature>
<evidence type="ECO:0000256" key="6">
    <source>
        <dbReference type="ARBA" id="ARBA00023136"/>
    </source>
</evidence>
<organism evidence="9 10">
    <name type="scientific">Vibrio tritonius</name>
    <dbReference type="NCBI Taxonomy" id="1435069"/>
    <lineage>
        <taxon>Bacteria</taxon>
        <taxon>Pseudomonadati</taxon>
        <taxon>Pseudomonadota</taxon>
        <taxon>Gammaproteobacteria</taxon>
        <taxon>Vibrionales</taxon>
        <taxon>Vibrionaceae</taxon>
        <taxon>Vibrio</taxon>
    </lineage>
</organism>
<evidence type="ECO:0000256" key="1">
    <source>
        <dbReference type="ARBA" id="ARBA00004651"/>
    </source>
</evidence>
<sequence>MEKESRVLFFDLLRCVAAVAVIAIHVLAPYRDQMGVIPDSHWLTAVSVNGATRWAVPVFILISGALLLSDRRPFEFGHYVQRRLGKVVVPFIVWSLFYALLSGLDAQGFHQDTAMETLSNSPHHATYYHLGFFYYFIPLYFVIPFLQWLNNKMDENQEQKVWSLFVGLWLLTTTLFLLHIDGPWSSQIWLYTGYLPLGYLLFKKVTITRFTVAISILLGCASIYLTIHSVVDLSAVKGHYSVGRWLSYKTLNVVLAASMIFMVGRALAPKLSEGAQRWVSFISQHSLGIYLLHPIFLWPMKAYGWHQGHPAWVIPLWVLLSGAGALAVSWLFSRSGKTRWLLP</sequence>
<comment type="subcellular location">
    <subcellularLocation>
        <location evidence="1">Cell membrane</location>
        <topology evidence="1">Multi-pass membrane protein</topology>
    </subcellularLocation>
</comment>
<evidence type="ECO:0000256" key="5">
    <source>
        <dbReference type="ARBA" id="ARBA00022989"/>
    </source>
</evidence>
<keyword evidence="9" id="KW-0808">Transferase</keyword>
<dbReference type="EMBL" id="JAIWIU010000026">
    <property type="protein sequence ID" value="MCA2015413.1"/>
    <property type="molecule type" value="Genomic_DNA"/>
</dbReference>
<evidence type="ECO:0000313" key="9">
    <source>
        <dbReference type="EMBL" id="MCA2015413.1"/>
    </source>
</evidence>
<name>A0ABS7YIA5_9VIBR</name>
<feature type="transmembrane region" description="Helical" evidence="7">
    <location>
        <begin position="127"/>
        <end position="149"/>
    </location>
</feature>
<feature type="transmembrane region" description="Helical" evidence="7">
    <location>
        <begin position="12"/>
        <end position="31"/>
    </location>
</feature>
<feature type="transmembrane region" description="Helical" evidence="7">
    <location>
        <begin position="186"/>
        <end position="202"/>
    </location>
</feature>
<feature type="transmembrane region" description="Helical" evidence="7">
    <location>
        <begin position="280"/>
        <end position="300"/>
    </location>
</feature>
<comment type="caution">
    <text evidence="9">The sequence shown here is derived from an EMBL/GenBank/DDBJ whole genome shotgun (WGS) entry which is preliminary data.</text>
</comment>
<feature type="domain" description="Acyltransferase 3" evidence="8">
    <location>
        <begin position="8"/>
        <end position="334"/>
    </location>
</feature>
<dbReference type="Proteomes" id="UP001199044">
    <property type="component" value="Unassembled WGS sequence"/>
</dbReference>
<dbReference type="Pfam" id="PF01757">
    <property type="entry name" value="Acyl_transf_3"/>
    <property type="match status" value="1"/>
</dbReference>
<evidence type="ECO:0000256" key="2">
    <source>
        <dbReference type="ARBA" id="ARBA00007400"/>
    </source>
</evidence>
<keyword evidence="3" id="KW-1003">Cell membrane</keyword>
<dbReference type="PANTHER" id="PTHR40074:SF2">
    <property type="entry name" value="O-ACETYLTRANSFERASE WECH"/>
    <property type="match status" value="1"/>
</dbReference>
<accession>A0ABS7YIA5</accession>
<dbReference type="RefSeq" id="WP_225249773.1">
    <property type="nucleotide sequence ID" value="NZ_JAIWIU010000026.1"/>
</dbReference>
<reference evidence="10" key="1">
    <citation type="submission" date="2023-07" db="EMBL/GenBank/DDBJ databases">
        <title>Molecular identification of indigenous halophilic bacteria isolated from red sea cost, biodegradation of synthetic dyes and assessment of degraded metabolite toxicity.</title>
        <authorList>
            <person name="Chaieb K."/>
            <person name="Altayb H.N."/>
        </authorList>
    </citation>
    <scope>NUCLEOTIDE SEQUENCE [LARGE SCALE GENOMIC DNA]</scope>
    <source>
        <strain evidence="10">K20</strain>
    </source>
</reference>
<evidence type="ECO:0000313" key="10">
    <source>
        <dbReference type="Proteomes" id="UP001199044"/>
    </source>
</evidence>
<evidence type="ECO:0000256" key="4">
    <source>
        <dbReference type="ARBA" id="ARBA00022692"/>
    </source>
</evidence>
<dbReference type="InterPro" id="IPR002656">
    <property type="entry name" value="Acyl_transf_3_dom"/>
</dbReference>
<keyword evidence="5 7" id="KW-1133">Transmembrane helix</keyword>
<protein>
    <submittedName>
        <fullName evidence="9">Acyltransferase</fullName>
    </submittedName>
</protein>
<dbReference type="GO" id="GO:0016746">
    <property type="term" value="F:acyltransferase activity"/>
    <property type="evidence" value="ECO:0007669"/>
    <property type="project" value="UniProtKB-KW"/>
</dbReference>
<keyword evidence="4 7" id="KW-0812">Transmembrane</keyword>
<evidence type="ECO:0000256" key="7">
    <source>
        <dbReference type="SAM" id="Phobius"/>
    </source>
</evidence>